<comment type="caution">
    <text evidence="2">The sequence shown here is derived from an EMBL/GenBank/DDBJ whole genome shotgun (WGS) entry which is preliminary data.</text>
</comment>
<keyword evidence="3" id="KW-1185">Reference proteome</keyword>
<name>A0ABW3HW46_9BACL</name>
<accession>A0ABW3HW46</accession>
<evidence type="ECO:0000256" key="1">
    <source>
        <dbReference type="SAM" id="SignalP"/>
    </source>
</evidence>
<keyword evidence="1" id="KW-0732">Signal</keyword>
<gene>
    <name evidence="2" type="ORF">ACFQ2I_20535</name>
</gene>
<evidence type="ECO:0000313" key="3">
    <source>
        <dbReference type="Proteomes" id="UP001596989"/>
    </source>
</evidence>
<dbReference type="Gene3D" id="2.60.120.260">
    <property type="entry name" value="Galactose-binding domain-like"/>
    <property type="match status" value="1"/>
</dbReference>
<protein>
    <recommendedName>
        <fullName evidence="4">CBM6 domain-containing protein</fullName>
    </recommendedName>
</protein>
<proteinExistence type="predicted"/>
<sequence length="469" mass="51620">MKKCLTFLLTAVMLLSPLSFQAKSSTVAATPVVTGGEEKLHYYLIPRNFASFGSWTLTGEHVTGRSTATVPGEADGSGGEPAIAMVNLQSAGSYKLWVRDRDYATNQPGIRTFHVGVDGVQLDKTFGIHGQEGFRWTEAGTFHLDAGMHELALYDTSGYYARSEGFFLTKDLDLIPPEDLAELRELAEPEDPFSFLPSAEFPQWATEDVVPVHTDAIENEKVKIVFHQGMGQQGSLVQNEIFIKENGEWTLVKAKSDELGFLMMAAVGSELAGQLGEFAQFRQEVSVGGTMIGTVVNDFFETGYPIWFIPSGFEKISDHQIDLSFENSEADLTVSFQFDELSYEPKVTLHAEFKTDGAYSFMFYNGNETAYEAYDTVTAPLLYVKKAVPEASTVIPEAYLLTPMATLHYTAGNERYQGREMTAGIVMDPSSVPQDFAYPDTSTFGLVLRGPGGDVRPQFTAPMFGTEHS</sequence>
<dbReference type="Proteomes" id="UP001596989">
    <property type="component" value="Unassembled WGS sequence"/>
</dbReference>
<reference evidence="3" key="1">
    <citation type="journal article" date="2019" name="Int. J. Syst. Evol. Microbiol.">
        <title>The Global Catalogue of Microorganisms (GCM) 10K type strain sequencing project: providing services to taxonomists for standard genome sequencing and annotation.</title>
        <authorList>
            <consortium name="The Broad Institute Genomics Platform"/>
            <consortium name="The Broad Institute Genome Sequencing Center for Infectious Disease"/>
            <person name="Wu L."/>
            <person name="Ma J."/>
        </authorList>
    </citation>
    <scope>NUCLEOTIDE SEQUENCE [LARGE SCALE GENOMIC DNA]</scope>
    <source>
        <strain evidence="3">CCUG 59129</strain>
    </source>
</reference>
<feature type="chain" id="PRO_5046204094" description="CBM6 domain-containing protein" evidence="1">
    <location>
        <begin position="23"/>
        <end position="469"/>
    </location>
</feature>
<dbReference type="RefSeq" id="WP_377567596.1">
    <property type="nucleotide sequence ID" value="NZ_JBHTJZ010000065.1"/>
</dbReference>
<dbReference type="EMBL" id="JBHTJZ010000065">
    <property type="protein sequence ID" value="MFD0961736.1"/>
    <property type="molecule type" value="Genomic_DNA"/>
</dbReference>
<feature type="signal peptide" evidence="1">
    <location>
        <begin position="1"/>
        <end position="22"/>
    </location>
</feature>
<evidence type="ECO:0000313" key="2">
    <source>
        <dbReference type="EMBL" id="MFD0961736.1"/>
    </source>
</evidence>
<organism evidence="2 3">
    <name type="scientific">Paenibacillus chungangensis</name>
    <dbReference type="NCBI Taxonomy" id="696535"/>
    <lineage>
        <taxon>Bacteria</taxon>
        <taxon>Bacillati</taxon>
        <taxon>Bacillota</taxon>
        <taxon>Bacilli</taxon>
        <taxon>Bacillales</taxon>
        <taxon>Paenibacillaceae</taxon>
        <taxon>Paenibacillus</taxon>
    </lineage>
</organism>
<evidence type="ECO:0008006" key="4">
    <source>
        <dbReference type="Google" id="ProtNLM"/>
    </source>
</evidence>